<dbReference type="Pfam" id="PF24173">
    <property type="entry name" value="TPR_TTI1_N"/>
    <property type="match status" value="1"/>
</dbReference>
<dbReference type="PIRSF" id="PIRSF005250">
    <property type="entry name" value="UCP005250"/>
    <property type="match status" value="1"/>
</dbReference>
<proteinExistence type="predicted"/>
<dbReference type="Pfam" id="PF24181">
    <property type="entry name" value="TPR_TTI1_C"/>
    <property type="match status" value="1"/>
</dbReference>
<dbReference type="InterPro" id="IPR057566">
    <property type="entry name" value="TPR_TTI1_N"/>
</dbReference>
<dbReference type="Proteomes" id="UP000092666">
    <property type="component" value="Unassembled WGS sequence"/>
</dbReference>
<feature type="compositionally biased region" description="Acidic residues" evidence="1">
    <location>
        <begin position="959"/>
        <end position="981"/>
    </location>
</feature>
<evidence type="ECO:0000313" key="5">
    <source>
        <dbReference type="Proteomes" id="UP000092666"/>
    </source>
</evidence>
<feature type="domain" description="TTI1 N-terminal TPR" evidence="2">
    <location>
        <begin position="41"/>
        <end position="426"/>
    </location>
</feature>
<feature type="region of interest" description="Disordered" evidence="1">
    <location>
        <begin position="330"/>
        <end position="352"/>
    </location>
</feature>
<dbReference type="Gene3D" id="1.25.10.10">
    <property type="entry name" value="Leucine-rich Repeat Variant"/>
    <property type="match status" value="1"/>
</dbReference>
<dbReference type="InterPro" id="IPR011989">
    <property type="entry name" value="ARM-like"/>
</dbReference>
<dbReference type="GO" id="GO:0005737">
    <property type="term" value="C:cytoplasm"/>
    <property type="evidence" value="ECO:0007669"/>
    <property type="project" value="TreeGrafter"/>
</dbReference>
<accession>A0A1B9GWI7</accession>
<keyword evidence="5" id="KW-1185">Reference proteome</keyword>
<dbReference type="AlphaFoldDB" id="A0A1B9GWI7"/>
<evidence type="ECO:0000259" key="2">
    <source>
        <dbReference type="Pfam" id="PF24173"/>
    </source>
</evidence>
<organism evidence="4 5">
    <name type="scientific">Kwoniella heveanensis BCC8398</name>
    <dbReference type="NCBI Taxonomy" id="1296120"/>
    <lineage>
        <taxon>Eukaryota</taxon>
        <taxon>Fungi</taxon>
        <taxon>Dikarya</taxon>
        <taxon>Basidiomycota</taxon>
        <taxon>Agaricomycotina</taxon>
        <taxon>Tremellomycetes</taxon>
        <taxon>Tremellales</taxon>
        <taxon>Cryptococcaceae</taxon>
        <taxon>Kwoniella</taxon>
    </lineage>
</organism>
<dbReference type="EMBL" id="KI669499">
    <property type="protein sequence ID" value="OCF35265.1"/>
    <property type="molecule type" value="Genomic_DNA"/>
</dbReference>
<evidence type="ECO:0000313" key="4">
    <source>
        <dbReference type="EMBL" id="OCF35265.1"/>
    </source>
</evidence>
<dbReference type="Pfam" id="PF21547">
    <property type="entry name" value="TTI1"/>
    <property type="match status" value="1"/>
</dbReference>
<dbReference type="InterPro" id="IPR057567">
    <property type="entry name" value="TPR_TTI1_C"/>
</dbReference>
<dbReference type="InterPro" id="IPR016024">
    <property type="entry name" value="ARM-type_fold"/>
</dbReference>
<reference evidence="4 5" key="1">
    <citation type="submission" date="2013-07" db="EMBL/GenBank/DDBJ databases">
        <title>The Genome Sequence of Cryptococcus heveanensis BCC8398.</title>
        <authorList>
            <consortium name="The Broad Institute Genome Sequencing Platform"/>
            <person name="Cuomo C."/>
            <person name="Litvintseva A."/>
            <person name="Chen Y."/>
            <person name="Heitman J."/>
            <person name="Sun S."/>
            <person name="Springer D."/>
            <person name="Dromer F."/>
            <person name="Young S.K."/>
            <person name="Zeng Q."/>
            <person name="Gargeya S."/>
            <person name="Fitzgerald M."/>
            <person name="Abouelleil A."/>
            <person name="Alvarado L."/>
            <person name="Berlin A.M."/>
            <person name="Chapman S.B."/>
            <person name="Dewar J."/>
            <person name="Goldberg J."/>
            <person name="Griggs A."/>
            <person name="Gujja S."/>
            <person name="Hansen M."/>
            <person name="Howarth C."/>
            <person name="Imamovic A."/>
            <person name="Larimer J."/>
            <person name="McCowan C."/>
            <person name="Murphy C."/>
            <person name="Pearson M."/>
            <person name="Priest M."/>
            <person name="Roberts A."/>
            <person name="Saif S."/>
            <person name="Shea T."/>
            <person name="Sykes S."/>
            <person name="Wortman J."/>
            <person name="Nusbaum C."/>
            <person name="Birren B."/>
        </authorList>
    </citation>
    <scope>NUCLEOTIDE SEQUENCE [LARGE SCALE GENOMIC DNA]</scope>
    <source>
        <strain evidence="4 5">BCC8398</strain>
    </source>
</reference>
<evidence type="ECO:0008006" key="6">
    <source>
        <dbReference type="Google" id="ProtNLM"/>
    </source>
</evidence>
<dbReference type="InterPro" id="IPR052587">
    <property type="entry name" value="TELO2-interacting_protein_1"/>
</dbReference>
<evidence type="ECO:0000259" key="3">
    <source>
        <dbReference type="Pfam" id="PF24181"/>
    </source>
</evidence>
<protein>
    <recommendedName>
        <fullName evidence="6">TEL2-interacting protein 1</fullName>
    </recommendedName>
</protein>
<dbReference type="SUPFAM" id="SSF48371">
    <property type="entry name" value="ARM repeat"/>
    <property type="match status" value="1"/>
</dbReference>
<reference evidence="5" key="2">
    <citation type="submission" date="2013-12" db="EMBL/GenBank/DDBJ databases">
        <title>Evolution of pathogenesis and genome organization in the Tremellales.</title>
        <authorList>
            <person name="Cuomo C."/>
            <person name="Litvintseva A."/>
            <person name="Heitman J."/>
            <person name="Chen Y."/>
            <person name="Sun S."/>
            <person name="Springer D."/>
            <person name="Dromer F."/>
            <person name="Young S."/>
            <person name="Zeng Q."/>
            <person name="Chapman S."/>
            <person name="Gujja S."/>
            <person name="Saif S."/>
            <person name="Birren B."/>
        </authorList>
    </citation>
    <scope>NUCLEOTIDE SEQUENCE [LARGE SCALE GENOMIC DNA]</scope>
    <source>
        <strain evidence="5">BCC8398</strain>
    </source>
</reference>
<evidence type="ECO:0000256" key="1">
    <source>
        <dbReference type="SAM" id="MobiDB-lite"/>
    </source>
</evidence>
<feature type="region of interest" description="Disordered" evidence="1">
    <location>
        <begin position="1"/>
        <end position="25"/>
    </location>
</feature>
<dbReference type="OrthoDB" id="49511at2759"/>
<dbReference type="STRING" id="1296120.A0A1B9GWI7"/>
<dbReference type="InterPro" id="IPR016441">
    <property type="entry name" value="Tti1"/>
</dbReference>
<feature type="compositionally biased region" description="Low complexity" evidence="1">
    <location>
        <begin position="330"/>
        <end position="350"/>
    </location>
</feature>
<name>A0A1B9GWI7_9TREE</name>
<dbReference type="InterPro" id="IPR049362">
    <property type="entry name" value="TTI1_rpt"/>
</dbReference>
<feature type="domain" description="TTI1 C-terminal TPR" evidence="3">
    <location>
        <begin position="881"/>
        <end position="1181"/>
    </location>
</feature>
<dbReference type="PANTHER" id="PTHR18460">
    <property type="entry name" value="TEL2 INTERACTING PROTEIN 1 TTI1 FAMILY MEMBER"/>
    <property type="match status" value="1"/>
</dbReference>
<feature type="region of interest" description="Disordered" evidence="1">
    <location>
        <begin position="951"/>
        <end position="983"/>
    </location>
</feature>
<gene>
    <name evidence="4" type="ORF">I316_02811</name>
</gene>
<sequence length="1219" mass="133737">MPVPTTASERVPTGPSSARPPPGINMNASDIARRMARMETFRQLKPICVSLMAIASQLPTPYSQHAKLIDSLCSKMESMPISSLDPSVINYVLFPVTNIMRQSNPSALPDSFLESAFRLLSYTTDAWRRCEGGMDVVAWEQLWRFCVAAVGPRVGSRDRKDKGKGREVGQEVQLQAVNLLAALLRPQDVNTAGLPHPTPSMLERVATPKSPLLPTLFQTITFLLETAAPFPPYRQLQLSSLRLLRPLITVYLAGKHDVLAAVLPGTVSAMTKLVQTDGKGLKGEVAKECIGLVENVVVAMVNDEDLRDLGLLRPKVDDLSQLAEEWEQLTTASPAEVPPASSTSASSTSPGLANPFPPLTKSYLDFTSTQLLSAIPPILSILSTHQSDLARHAVISLSFSLVQQCSESIPLLRPRCLSTLLLLSQDAFEPVQHDASKRLRALTEDMTLDLDGTMLDLLSNAMNSLPRLVLSQQDLEVDEMARLITAISELVREENLTGQDKGRNPIAHLLGPNGGIERWSWSLLGCLELGRPTGWSASGNTAARSAQIGWEKPSAPSGIPRLIEYSAESAGNEQPSGAFPYLPLRYVESESTSKTLARMLVSLGSSGGEAILFAIDYLIRFAKANKSRQVCKAVSALWVAEQLLDGVASAQVEGTEGRVSKATRKMARQVTKAVVSIDEENDDEDDLDEEDGVKYSGDASAEALIPVERTKGIDTITTLLDRKPISSSFTAAETRRLHNQAQRALFTSLSLETLSLSARILSSSFRPLLLTSLYLLLSHLASPHIIVRDYASIALSQVAYHIGYATPQNMVIDNVDYVINVVSQRLTYRRLSSTAPLVLIAMIRLVGQEIVPLVHDVVDEIFDALDDYHGYETLASSLLAVLVTLIEVMAAEVQAGGTSEDRSRKLQEMRRVDKAPSPAKDLDMLFKWYEERESRTKDQIEEILERAPQHAWGKKDLPVDGEEGEAEDAEPPVASGEDEEPTATRSQIVATRILEKSVYFLTHQSPFLRSKVLSLISHAVPVSAAGNRESDFLPLIDKAWNSILNRLDDKEPYVVTEAAEVIARLCEHAGDFMSKRVLDHAWPRMKILLNAQKELDRKSALARRGTAIGTDSKFTVSHRLHVAVIDVATFIAAEVPVSDTVIWEIILLFRPFLDRRVDEQLQGKARSLYAKLGERDGDAVWMALIATMGQLEGDQGCWEYLNEAGLDIEGNAEAILAEV</sequence>
<dbReference type="PANTHER" id="PTHR18460:SF3">
    <property type="entry name" value="TELO2-INTERACTING PROTEIN 1 HOMOLOG"/>
    <property type="match status" value="1"/>
</dbReference>